<dbReference type="Proteomes" id="UP001169719">
    <property type="component" value="Unassembled WGS sequence"/>
</dbReference>
<proteinExistence type="predicted"/>
<evidence type="ECO:0000313" key="1">
    <source>
        <dbReference type="EMBL" id="MDN2482699.1"/>
    </source>
</evidence>
<protein>
    <recommendedName>
        <fullName evidence="3">SH3 domain-containing protein</fullName>
    </recommendedName>
</protein>
<comment type="caution">
    <text evidence="1">The sequence shown here is derived from an EMBL/GenBank/DDBJ whole genome shotgun (WGS) entry which is preliminary data.</text>
</comment>
<dbReference type="RefSeq" id="WP_289962751.1">
    <property type="nucleotide sequence ID" value="NZ_JAUEOZ010000002.1"/>
</dbReference>
<evidence type="ECO:0008006" key="3">
    <source>
        <dbReference type="Google" id="ProtNLM"/>
    </source>
</evidence>
<name>A0ABT7Y3S6_9VIBR</name>
<dbReference type="PROSITE" id="PS51257">
    <property type="entry name" value="PROKAR_LIPOPROTEIN"/>
    <property type="match status" value="1"/>
</dbReference>
<keyword evidence="2" id="KW-1185">Reference proteome</keyword>
<sequence>MKKLMMFVLLLLGLACAAGGYYLFIYKQDEVIEEPVEVVEETTAVEVEEEAPILDLESMAPRIKEYYVSEPRIGVRESRSEDAFAERELFRAEKVVVIEELEGWGRISAYFVYHEGGDEVAEWVKLDELQEQPPEISKKERYETVALSIQGSDDYLQYKDDLTKYSDQLIEQKTCDLLDFEESDGWMRSINYSDRQVYFVYCGGLRPADKVYLDVLTGEIFYP</sequence>
<evidence type="ECO:0000313" key="2">
    <source>
        <dbReference type="Proteomes" id="UP001169719"/>
    </source>
</evidence>
<organism evidence="1 2">
    <name type="scientific">Vibrio agarivorans</name>
    <dbReference type="NCBI Taxonomy" id="153622"/>
    <lineage>
        <taxon>Bacteria</taxon>
        <taxon>Pseudomonadati</taxon>
        <taxon>Pseudomonadota</taxon>
        <taxon>Gammaproteobacteria</taxon>
        <taxon>Vibrionales</taxon>
        <taxon>Vibrionaceae</taxon>
        <taxon>Vibrio</taxon>
    </lineage>
</organism>
<dbReference type="EMBL" id="JAUEOZ010000002">
    <property type="protein sequence ID" value="MDN2482699.1"/>
    <property type="molecule type" value="Genomic_DNA"/>
</dbReference>
<accession>A0ABT7Y3S6</accession>
<reference evidence="1" key="1">
    <citation type="submission" date="2024-05" db="EMBL/GenBank/DDBJ databases">
        <title>Genome Sequences of Four Agar- Degrading Marine Bacteria.</title>
        <authorList>
            <person name="Phillips E.K."/>
            <person name="Shaffer J.C."/>
            <person name="Henson M.W."/>
            <person name="Temperton B."/>
            <person name="Thrash C.J."/>
            <person name="Martin M.O."/>
        </authorList>
    </citation>
    <scope>NUCLEOTIDE SEQUENCE</scope>
    <source>
        <strain evidence="1">EKP203</strain>
    </source>
</reference>
<gene>
    <name evidence="1" type="ORF">QWJ08_15275</name>
</gene>